<evidence type="ECO:0000313" key="3">
    <source>
        <dbReference type="Proteomes" id="UP000537130"/>
    </source>
</evidence>
<dbReference type="EMBL" id="JACHWY010000002">
    <property type="protein sequence ID" value="MBB3047670.1"/>
    <property type="molecule type" value="Genomic_DNA"/>
</dbReference>
<gene>
    <name evidence="2" type="ORF">FHR99_001936</name>
</gene>
<evidence type="ECO:0000256" key="1">
    <source>
        <dbReference type="SAM" id="Phobius"/>
    </source>
</evidence>
<name>A0A7W4W5D8_9GAMM</name>
<comment type="caution">
    <text evidence="2">The sequence shown here is derived from an EMBL/GenBank/DDBJ whole genome shotgun (WGS) entry which is preliminary data.</text>
</comment>
<proteinExistence type="predicted"/>
<organism evidence="2 3">
    <name type="scientific">Litorivivens lipolytica</name>
    <dbReference type="NCBI Taxonomy" id="1524264"/>
    <lineage>
        <taxon>Bacteria</taxon>
        <taxon>Pseudomonadati</taxon>
        <taxon>Pseudomonadota</taxon>
        <taxon>Gammaproteobacteria</taxon>
        <taxon>Litorivivens</taxon>
    </lineage>
</organism>
<dbReference type="Proteomes" id="UP000537130">
    <property type="component" value="Unassembled WGS sequence"/>
</dbReference>
<keyword evidence="1" id="KW-1133">Transmembrane helix</keyword>
<protein>
    <submittedName>
        <fullName evidence="2">Hydroxylaminobenzene mutase</fullName>
        <ecNumber evidence="2">5.4.4.-</ecNumber>
    </submittedName>
</protein>
<dbReference type="GO" id="GO:0016853">
    <property type="term" value="F:isomerase activity"/>
    <property type="evidence" value="ECO:0007669"/>
    <property type="project" value="UniProtKB-KW"/>
</dbReference>
<dbReference type="AlphaFoldDB" id="A0A7W4W5D8"/>
<accession>A0A7W4W5D8</accession>
<feature type="transmembrane region" description="Helical" evidence="1">
    <location>
        <begin position="81"/>
        <end position="103"/>
    </location>
</feature>
<feature type="transmembrane region" description="Helical" evidence="1">
    <location>
        <begin position="49"/>
        <end position="69"/>
    </location>
</feature>
<feature type="transmembrane region" description="Helical" evidence="1">
    <location>
        <begin position="128"/>
        <end position="148"/>
    </location>
</feature>
<dbReference type="RefSeq" id="WP_183410439.1">
    <property type="nucleotide sequence ID" value="NZ_JACHWY010000002.1"/>
</dbReference>
<keyword evidence="2" id="KW-0413">Isomerase</keyword>
<keyword evidence="1" id="KW-0472">Membrane</keyword>
<sequence>MQRHIDPIETVNSIEEKSRRVLVWGATLFLVGLVEGGLIPWFTNPRMGLSAHLTAVQGGMALLIIGLAWNRLQLSDMQLRWTYYLNVAGIVTLWLALTAAAVLGTRSGTPIAGAGYGAGATAEFCVEALLTVGAVLAITGGGLFFWGLELTTWKSRAKK</sequence>
<keyword evidence="1" id="KW-0812">Transmembrane</keyword>
<evidence type="ECO:0000313" key="2">
    <source>
        <dbReference type="EMBL" id="MBB3047670.1"/>
    </source>
</evidence>
<keyword evidence="3" id="KW-1185">Reference proteome</keyword>
<dbReference type="EC" id="5.4.4.-" evidence="2"/>
<reference evidence="2 3" key="1">
    <citation type="submission" date="2020-08" db="EMBL/GenBank/DDBJ databases">
        <title>Genomic Encyclopedia of Type Strains, Phase III (KMG-III): the genomes of soil and plant-associated and newly described type strains.</title>
        <authorList>
            <person name="Whitman W."/>
        </authorList>
    </citation>
    <scope>NUCLEOTIDE SEQUENCE [LARGE SCALE GENOMIC DNA]</scope>
    <source>
        <strain evidence="2 3">CECT 8654</strain>
    </source>
</reference>
<feature type="transmembrane region" description="Helical" evidence="1">
    <location>
        <begin position="21"/>
        <end position="43"/>
    </location>
</feature>